<dbReference type="AlphaFoldDB" id="A0A7U9KYS7"/>
<reference evidence="3 4" key="1">
    <citation type="submission" date="2018-11" db="EMBL/GenBank/DDBJ databases">
        <title>Whole genome sequence of Streptomyces chrestomyceticus NBRC 13444(T).</title>
        <authorList>
            <person name="Komaki H."/>
            <person name="Tamura T."/>
        </authorList>
    </citation>
    <scope>NUCLEOTIDE SEQUENCE [LARGE SCALE GENOMIC DNA]</scope>
    <source>
        <strain evidence="3 4">NBRC 13444</strain>
    </source>
</reference>
<dbReference type="InterPro" id="IPR038468">
    <property type="entry name" value="MmpS_C"/>
</dbReference>
<feature type="transmembrane region" description="Helical" evidence="2">
    <location>
        <begin position="12"/>
        <end position="34"/>
    </location>
</feature>
<accession>A0A7U9KYS7</accession>
<keyword evidence="2" id="KW-0812">Transmembrane</keyword>
<dbReference type="PROSITE" id="PS51257">
    <property type="entry name" value="PROKAR_LIPOPROTEIN"/>
    <property type="match status" value="1"/>
</dbReference>
<keyword evidence="2" id="KW-0472">Membrane</keyword>
<dbReference type="Proteomes" id="UP000287830">
    <property type="component" value="Unassembled WGS sequence"/>
</dbReference>
<dbReference type="Gene3D" id="2.60.40.2880">
    <property type="entry name" value="MmpS1-5, C-terminal soluble domain"/>
    <property type="match status" value="1"/>
</dbReference>
<proteinExistence type="predicted"/>
<evidence type="ECO:0000256" key="2">
    <source>
        <dbReference type="SAM" id="Phobius"/>
    </source>
</evidence>
<comment type="caution">
    <text evidence="3">The sequence shown here is derived from an EMBL/GenBank/DDBJ whole genome shotgun (WGS) entry which is preliminary data.</text>
</comment>
<feature type="region of interest" description="Disordered" evidence="1">
    <location>
        <begin position="119"/>
        <end position="145"/>
    </location>
</feature>
<keyword evidence="2" id="KW-1133">Transmembrane helix</keyword>
<feature type="compositionally biased region" description="Polar residues" evidence="1">
    <location>
        <begin position="135"/>
        <end position="145"/>
    </location>
</feature>
<evidence type="ECO:0000256" key="1">
    <source>
        <dbReference type="SAM" id="MobiDB-lite"/>
    </source>
</evidence>
<dbReference type="EMBL" id="BHZC01000001">
    <property type="protein sequence ID" value="GCD36471.1"/>
    <property type="molecule type" value="Genomic_DNA"/>
</dbReference>
<name>A0A7U9KYS7_9ACTN</name>
<dbReference type="OrthoDB" id="4222103at2"/>
<dbReference type="GeneID" id="95623097"/>
<evidence type="ECO:0000313" key="3">
    <source>
        <dbReference type="EMBL" id="GCD36471.1"/>
    </source>
</evidence>
<gene>
    <name evidence="3" type="ORF">OEIGOIKO_04234</name>
</gene>
<sequence length="145" mass="15557">MTDRDRPKPRVTRGGVLLTVTALTACGLMLFGAIQLRDAQASWSLTYEATSTGGPPRATEVRYRHSEGGDEHEGETGGTRLPWHRTVVVDAGDEAWLEVRPAGNGTASCRILLDGERQVASGKSPGPGEPAVCRVTTSDTAQQWR</sequence>
<feature type="region of interest" description="Disordered" evidence="1">
    <location>
        <begin position="48"/>
        <end position="81"/>
    </location>
</feature>
<evidence type="ECO:0000313" key="4">
    <source>
        <dbReference type="Proteomes" id="UP000287830"/>
    </source>
</evidence>
<organism evidence="3 4">
    <name type="scientific">Streptomyces chrestomyceticus JCM 4735</name>
    <dbReference type="NCBI Taxonomy" id="1306181"/>
    <lineage>
        <taxon>Bacteria</taxon>
        <taxon>Bacillati</taxon>
        <taxon>Actinomycetota</taxon>
        <taxon>Actinomycetes</taxon>
        <taxon>Kitasatosporales</taxon>
        <taxon>Streptomycetaceae</taxon>
        <taxon>Streptomyces</taxon>
    </lineage>
</organism>
<feature type="compositionally biased region" description="Basic and acidic residues" evidence="1">
    <location>
        <begin position="59"/>
        <end position="75"/>
    </location>
</feature>
<protein>
    <submittedName>
        <fullName evidence="3">Uncharacterized protein</fullName>
    </submittedName>
</protein>
<dbReference type="RefSeq" id="WP_125046111.1">
    <property type="nucleotide sequence ID" value="NZ_BHZC01000001.1"/>
</dbReference>